<evidence type="ECO:0000313" key="1">
    <source>
        <dbReference type="EMBL" id="SDR77021.1"/>
    </source>
</evidence>
<evidence type="ECO:0000313" key="2">
    <source>
        <dbReference type="Proteomes" id="UP000182237"/>
    </source>
</evidence>
<evidence type="ECO:0008006" key="3">
    <source>
        <dbReference type="Google" id="ProtNLM"/>
    </source>
</evidence>
<accession>A0A1H1LR45</accession>
<dbReference type="EMBL" id="LT629765">
    <property type="protein sequence ID" value="SDR77021.1"/>
    <property type="molecule type" value="Genomic_DNA"/>
</dbReference>
<dbReference type="Proteomes" id="UP000182237">
    <property type="component" value="Chromosome I"/>
</dbReference>
<name>A0A1H1LR45_9CORY</name>
<organism evidence="1 2">
    <name type="scientific">Corynebacterium timonense</name>
    <dbReference type="NCBI Taxonomy" id="441500"/>
    <lineage>
        <taxon>Bacteria</taxon>
        <taxon>Bacillati</taxon>
        <taxon>Actinomycetota</taxon>
        <taxon>Actinomycetes</taxon>
        <taxon>Mycobacteriales</taxon>
        <taxon>Corynebacteriaceae</taxon>
        <taxon>Corynebacterium</taxon>
    </lineage>
</organism>
<dbReference type="STRING" id="1203190.GCA_000312345_00461"/>
<gene>
    <name evidence="1" type="ORF">SAMN04488539_0308</name>
</gene>
<reference evidence="1 2" key="1">
    <citation type="submission" date="2016-10" db="EMBL/GenBank/DDBJ databases">
        <authorList>
            <person name="de Groot N.N."/>
        </authorList>
    </citation>
    <scope>NUCLEOTIDE SEQUENCE [LARGE SCALE GENOMIC DNA]</scope>
    <source>
        <strain evidence="1 2">DSM 45434</strain>
    </source>
</reference>
<proteinExistence type="predicted"/>
<dbReference type="AlphaFoldDB" id="A0A1H1LR45"/>
<keyword evidence="2" id="KW-1185">Reference proteome</keyword>
<protein>
    <recommendedName>
        <fullName evidence="3">Transposase</fullName>
    </recommendedName>
</protein>
<dbReference type="RefSeq" id="WP_019193330.1">
    <property type="nucleotide sequence ID" value="NZ_LT629765.1"/>
</dbReference>
<sequence>MNRRWKVTGRRYQYGWSWIVYRPHDPLRTMQVFTDHKEALTYAARHAQGDPK</sequence>